<feature type="compositionally biased region" description="Basic and acidic residues" evidence="1">
    <location>
        <begin position="42"/>
        <end position="60"/>
    </location>
</feature>
<proteinExistence type="predicted"/>
<feature type="region of interest" description="Disordered" evidence="1">
    <location>
        <begin position="128"/>
        <end position="209"/>
    </location>
</feature>
<dbReference type="InterPro" id="IPR008984">
    <property type="entry name" value="SMAD_FHA_dom_sf"/>
</dbReference>
<comment type="caution">
    <text evidence="3">The sequence shown here is derived from an EMBL/GenBank/DDBJ whole genome shotgun (WGS) entry which is preliminary data.</text>
</comment>
<dbReference type="SMART" id="SM00240">
    <property type="entry name" value="FHA"/>
    <property type="match status" value="1"/>
</dbReference>
<dbReference type="Proteomes" id="UP001217089">
    <property type="component" value="Unassembled WGS sequence"/>
</dbReference>
<feature type="compositionally biased region" description="Polar residues" evidence="1">
    <location>
        <begin position="15"/>
        <end position="39"/>
    </location>
</feature>
<dbReference type="InterPro" id="IPR037912">
    <property type="entry name" value="MCRS1"/>
</dbReference>
<sequence>MFGNNDFEIMSTLGTPESIDATSLSRSNISLPGNVSENEQNMEDKDISHQTQTTDDHDVSVTDVTPVKSSLSHLPVQTTPVVPRPSRTVVSRALSSSVPERRSSQRSIKRKKFDDELVESSLIKVERGGRLKPPAPLPNVPPEKEKPVIEPVEKEPPVAPPPEKKKIPVAPPTVPTYPRGRGHASKATAAAKRAKRQKPPAPASTKDLGRWKPQDDLALITAVQQTNDLTAVHLGVKFTCRFTLKEIQERWYALLYDPIISKLAIQAMKQLHPDVMTNIQARALYSKEEESLLGTIPSTSQPSLDVFHELSEKHPEVFYPLRTSKSLYNHWLLMKQYHLLPDQSVQPMPRGDHVLNFSDAEEMMNDEDLKNKKEIRNLEQELPKWQVLVDSVTGISPPDFDNQTLAVLRGRLVRYLMRSREITLGRATKDNQIDVDLSLEGPAWKISRRQGIIKLRSNGEFFIANEGKRAIYIDGKPVIAGNKQKLNNNSVVEISCLRMFDVVNLNGVHDICGEVIECFPRQESEINIQR</sequence>
<protein>
    <recommendedName>
        <fullName evidence="2">FHA domain-containing protein</fullName>
    </recommendedName>
</protein>
<dbReference type="Pfam" id="PF13325">
    <property type="entry name" value="MCRS_N"/>
    <property type="match status" value="1"/>
</dbReference>
<feature type="region of interest" description="Disordered" evidence="1">
    <location>
        <begin position="15"/>
        <end position="111"/>
    </location>
</feature>
<dbReference type="Gene3D" id="2.60.200.20">
    <property type="match status" value="1"/>
</dbReference>
<feature type="compositionally biased region" description="Basic and acidic residues" evidence="1">
    <location>
        <begin position="142"/>
        <end position="166"/>
    </location>
</feature>
<evidence type="ECO:0000259" key="2">
    <source>
        <dbReference type="PROSITE" id="PS50006"/>
    </source>
</evidence>
<dbReference type="InterPro" id="IPR000253">
    <property type="entry name" value="FHA_dom"/>
</dbReference>
<dbReference type="CDD" id="cd22687">
    <property type="entry name" value="FHA_MCRS1"/>
    <property type="match status" value="1"/>
</dbReference>
<dbReference type="EMBL" id="JARBDR010000141">
    <property type="protein sequence ID" value="KAJ8320570.1"/>
    <property type="molecule type" value="Genomic_DNA"/>
</dbReference>
<feature type="domain" description="FHA" evidence="2">
    <location>
        <begin position="422"/>
        <end position="478"/>
    </location>
</feature>
<keyword evidence="4" id="KW-1185">Reference proteome</keyword>
<dbReference type="PROSITE" id="PS50006">
    <property type="entry name" value="FHA_DOMAIN"/>
    <property type="match status" value="1"/>
</dbReference>
<dbReference type="Pfam" id="PF00498">
    <property type="entry name" value="FHA"/>
    <property type="match status" value="1"/>
</dbReference>
<gene>
    <name evidence="3" type="ORF">KUTeg_002157</name>
</gene>
<reference evidence="3 4" key="1">
    <citation type="submission" date="2022-12" db="EMBL/GenBank/DDBJ databases">
        <title>Chromosome-level genome of Tegillarca granosa.</title>
        <authorList>
            <person name="Kim J."/>
        </authorList>
    </citation>
    <scope>NUCLEOTIDE SEQUENCE [LARGE SCALE GENOMIC DNA]</scope>
    <source>
        <strain evidence="3">Teg-2019</strain>
        <tissue evidence="3">Adductor muscle</tissue>
    </source>
</reference>
<feature type="compositionally biased region" description="Low complexity" evidence="1">
    <location>
        <begin position="78"/>
        <end position="92"/>
    </location>
</feature>
<organism evidence="3 4">
    <name type="scientific">Tegillarca granosa</name>
    <name type="common">Malaysian cockle</name>
    <name type="synonym">Anadara granosa</name>
    <dbReference type="NCBI Taxonomy" id="220873"/>
    <lineage>
        <taxon>Eukaryota</taxon>
        <taxon>Metazoa</taxon>
        <taxon>Spiralia</taxon>
        <taxon>Lophotrochozoa</taxon>
        <taxon>Mollusca</taxon>
        <taxon>Bivalvia</taxon>
        <taxon>Autobranchia</taxon>
        <taxon>Pteriomorphia</taxon>
        <taxon>Arcoida</taxon>
        <taxon>Arcoidea</taxon>
        <taxon>Arcidae</taxon>
        <taxon>Tegillarca</taxon>
    </lineage>
</organism>
<evidence type="ECO:0000313" key="4">
    <source>
        <dbReference type="Proteomes" id="UP001217089"/>
    </source>
</evidence>
<dbReference type="InterPro" id="IPR025999">
    <property type="entry name" value="MCRS_N"/>
</dbReference>
<accession>A0ABQ9FTM9</accession>
<dbReference type="PANTHER" id="PTHR13233:SF0">
    <property type="entry name" value="MICROSPHERULE PROTEIN 1"/>
    <property type="match status" value="1"/>
</dbReference>
<evidence type="ECO:0000313" key="3">
    <source>
        <dbReference type="EMBL" id="KAJ8320570.1"/>
    </source>
</evidence>
<dbReference type="SUPFAM" id="SSF49879">
    <property type="entry name" value="SMAD/FHA domain"/>
    <property type="match status" value="1"/>
</dbReference>
<dbReference type="PANTHER" id="PTHR13233">
    <property type="entry name" value="MICROSPHERULE PROTEIN 1"/>
    <property type="match status" value="1"/>
</dbReference>
<name>A0ABQ9FTM9_TEGGR</name>
<evidence type="ECO:0000256" key="1">
    <source>
        <dbReference type="SAM" id="MobiDB-lite"/>
    </source>
</evidence>
<feature type="compositionally biased region" description="Polar residues" evidence="1">
    <location>
        <begin position="67"/>
        <end position="77"/>
    </location>
</feature>